<keyword evidence="2" id="KW-0378">Hydrolase</keyword>
<proteinExistence type="inferred from homology"/>
<dbReference type="InterPro" id="IPR036380">
    <property type="entry name" value="Isochorismatase-like_sf"/>
</dbReference>
<dbReference type="EnsemblProtists" id="EOD18118">
    <property type="protein sequence ID" value="EOD18118"/>
    <property type="gene ID" value="EMIHUDRAFT_461334"/>
</dbReference>
<dbReference type="RefSeq" id="XP_005770547.1">
    <property type="nucleotide sequence ID" value="XM_005770490.1"/>
</dbReference>
<dbReference type="HOGENOM" id="CLU_547962_0_0_1"/>
<dbReference type="SUPFAM" id="SSF52499">
    <property type="entry name" value="Isochorismatase-like hydrolases"/>
    <property type="match status" value="1"/>
</dbReference>
<reference evidence="4" key="2">
    <citation type="submission" date="2024-10" db="UniProtKB">
        <authorList>
            <consortium name="EnsemblProtists"/>
        </authorList>
    </citation>
    <scope>IDENTIFICATION</scope>
</reference>
<dbReference type="PANTHER" id="PTHR43540">
    <property type="entry name" value="PEROXYUREIDOACRYLATE/UREIDOACRYLATE AMIDOHYDROLASE-RELATED"/>
    <property type="match status" value="1"/>
</dbReference>
<dbReference type="InterPro" id="IPR000868">
    <property type="entry name" value="Isochorismatase-like_dom"/>
</dbReference>
<reference evidence="5" key="1">
    <citation type="journal article" date="2013" name="Nature">
        <title>Pan genome of the phytoplankton Emiliania underpins its global distribution.</title>
        <authorList>
            <person name="Read B.A."/>
            <person name="Kegel J."/>
            <person name="Klute M.J."/>
            <person name="Kuo A."/>
            <person name="Lefebvre S.C."/>
            <person name="Maumus F."/>
            <person name="Mayer C."/>
            <person name="Miller J."/>
            <person name="Monier A."/>
            <person name="Salamov A."/>
            <person name="Young J."/>
            <person name="Aguilar M."/>
            <person name="Claverie J.M."/>
            <person name="Frickenhaus S."/>
            <person name="Gonzalez K."/>
            <person name="Herman E.K."/>
            <person name="Lin Y.C."/>
            <person name="Napier J."/>
            <person name="Ogata H."/>
            <person name="Sarno A.F."/>
            <person name="Shmutz J."/>
            <person name="Schroeder D."/>
            <person name="de Vargas C."/>
            <person name="Verret F."/>
            <person name="von Dassow P."/>
            <person name="Valentin K."/>
            <person name="Van de Peer Y."/>
            <person name="Wheeler G."/>
            <person name="Dacks J.B."/>
            <person name="Delwiche C.F."/>
            <person name="Dyhrman S.T."/>
            <person name="Glockner G."/>
            <person name="John U."/>
            <person name="Richards T."/>
            <person name="Worden A.Z."/>
            <person name="Zhang X."/>
            <person name="Grigoriev I.V."/>
            <person name="Allen A.E."/>
            <person name="Bidle K."/>
            <person name="Borodovsky M."/>
            <person name="Bowler C."/>
            <person name="Brownlee C."/>
            <person name="Cock J.M."/>
            <person name="Elias M."/>
            <person name="Gladyshev V.N."/>
            <person name="Groth M."/>
            <person name="Guda C."/>
            <person name="Hadaegh A."/>
            <person name="Iglesias-Rodriguez M.D."/>
            <person name="Jenkins J."/>
            <person name="Jones B.M."/>
            <person name="Lawson T."/>
            <person name="Leese F."/>
            <person name="Lindquist E."/>
            <person name="Lobanov A."/>
            <person name="Lomsadze A."/>
            <person name="Malik S.B."/>
            <person name="Marsh M.E."/>
            <person name="Mackinder L."/>
            <person name="Mock T."/>
            <person name="Mueller-Roeber B."/>
            <person name="Pagarete A."/>
            <person name="Parker M."/>
            <person name="Probert I."/>
            <person name="Quesneville H."/>
            <person name="Raines C."/>
            <person name="Rensing S.A."/>
            <person name="Riano-Pachon D.M."/>
            <person name="Richier S."/>
            <person name="Rokitta S."/>
            <person name="Shiraiwa Y."/>
            <person name="Soanes D.M."/>
            <person name="van der Giezen M."/>
            <person name="Wahlund T.M."/>
            <person name="Williams B."/>
            <person name="Wilson W."/>
            <person name="Wolfe G."/>
            <person name="Wurch L.L."/>
        </authorList>
    </citation>
    <scope>NUCLEOTIDE SEQUENCE</scope>
</reference>
<dbReference type="KEGG" id="ehx:EMIHUDRAFT_461334"/>
<dbReference type="Pfam" id="PF00857">
    <property type="entry name" value="Isochorismatase"/>
    <property type="match status" value="1"/>
</dbReference>
<dbReference type="Proteomes" id="UP000013827">
    <property type="component" value="Unassembled WGS sequence"/>
</dbReference>
<evidence type="ECO:0000313" key="5">
    <source>
        <dbReference type="Proteomes" id="UP000013827"/>
    </source>
</evidence>
<name>A0A0D3J3N3_EMIH1</name>
<evidence type="ECO:0000256" key="2">
    <source>
        <dbReference type="ARBA" id="ARBA00022801"/>
    </source>
</evidence>
<dbReference type="InterPro" id="IPR050272">
    <property type="entry name" value="Isochorismatase-like_hydrls"/>
</dbReference>
<accession>A0A0D3J3N3</accession>
<evidence type="ECO:0000259" key="3">
    <source>
        <dbReference type="Pfam" id="PF00857"/>
    </source>
</evidence>
<protein>
    <recommendedName>
        <fullName evidence="3">Isochorismatase-like domain-containing protein</fullName>
    </recommendedName>
</protein>
<dbReference type="CDD" id="cd00431">
    <property type="entry name" value="cysteine_hydrolases"/>
    <property type="match status" value="1"/>
</dbReference>
<dbReference type="PaxDb" id="2903-EOD18118"/>
<sequence>MPLSERRFHELYRQSLKQETTAWLRNKVAEAKAGGLSGNKDALIKKLIEWSADSLESRTEALRSSNLDGVVWPAPAFHDEDGDGKMLYGSIAYSSGVGETSYFTFDSVDEFSDEESEGEEFYSESLARTSCVGEPLPTPLHTASPRTCSAGHARDSTCSRCDTHMRLFLAAAAGAAATLAVQMVLKIVKRKQLAAAAAGGIVASGASDPGLKDVLGHTASELAKVGQSEMANLVDVQNTGIVPTYYADHPATKMLVSISTGWPDLSKTASGVPTPRNFVLIVEDMQVEYTQYVDYVLPNAEKLVTLFRELGLPIVWTNWSRTADDGCYGALDRFYGPRGVGEKVNPCYLHMEGGNTTVPSLAPVNDDERSRMIKSMHLDKFSDLDANGREILYPMLKAWGVDTIVLMGAWTDDCIAATTFRAADALGFDVVLVTDALATATIHGHKMVECLSAAVCTPKKADEVVAHIKAHPGLVKRPEAPLVGSVYLSDVPLVATRC</sequence>
<feature type="domain" description="Isochorismatase-like" evidence="3">
    <location>
        <begin position="279"/>
        <end position="446"/>
    </location>
</feature>
<dbReference type="Gene3D" id="3.40.50.850">
    <property type="entry name" value="Isochorismatase-like"/>
    <property type="match status" value="1"/>
</dbReference>
<dbReference type="GeneID" id="19046119"/>
<organism evidence="4 5">
    <name type="scientific">Emiliania huxleyi (strain CCMP1516)</name>
    <dbReference type="NCBI Taxonomy" id="280463"/>
    <lineage>
        <taxon>Eukaryota</taxon>
        <taxon>Haptista</taxon>
        <taxon>Haptophyta</taxon>
        <taxon>Prymnesiophyceae</taxon>
        <taxon>Isochrysidales</taxon>
        <taxon>Noelaerhabdaceae</taxon>
        <taxon>Emiliania</taxon>
    </lineage>
</organism>
<comment type="similarity">
    <text evidence="1">Belongs to the isochorismatase family.</text>
</comment>
<evidence type="ECO:0000256" key="1">
    <source>
        <dbReference type="ARBA" id="ARBA00006336"/>
    </source>
</evidence>
<dbReference type="GO" id="GO:0016787">
    <property type="term" value="F:hydrolase activity"/>
    <property type="evidence" value="ECO:0007669"/>
    <property type="project" value="UniProtKB-KW"/>
</dbReference>
<keyword evidence="5" id="KW-1185">Reference proteome</keyword>
<dbReference type="AlphaFoldDB" id="A0A0D3J3N3"/>
<evidence type="ECO:0000313" key="4">
    <source>
        <dbReference type="EnsemblProtists" id="EOD18118"/>
    </source>
</evidence>